<evidence type="ECO:0000313" key="8">
    <source>
        <dbReference type="EMBL" id="EON96485.1"/>
    </source>
</evidence>
<comment type="similarity">
    <text evidence="2">Belongs to the purine-cytosine permease (2.A.39) family.</text>
</comment>
<feature type="transmembrane region" description="Helical" evidence="7">
    <location>
        <begin position="241"/>
        <end position="260"/>
    </location>
</feature>
<evidence type="ECO:0000256" key="2">
    <source>
        <dbReference type="ARBA" id="ARBA00008974"/>
    </source>
</evidence>
<dbReference type="InterPro" id="IPR001248">
    <property type="entry name" value="Pur-cyt_permease"/>
</dbReference>
<dbReference type="KEGG" id="tmn:UCRPA7_8025"/>
<feature type="compositionally biased region" description="Basic and acidic residues" evidence="6">
    <location>
        <begin position="284"/>
        <end position="302"/>
    </location>
</feature>
<proteinExistence type="inferred from homology"/>
<reference evidence="9" key="1">
    <citation type="journal article" date="2013" name="Genome Announc.">
        <title>Draft genome sequence of the ascomycete Phaeoacremonium aleophilum strain UCR-PA7, a causal agent of the esca disease complex in grapevines.</title>
        <authorList>
            <person name="Blanco-Ulate B."/>
            <person name="Rolshausen P."/>
            <person name="Cantu D."/>
        </authorList>
    </citation>
    <scope>NUCLEOTIDE SEQUENCE [LARGE SCALE GENOMIC DNA]</scope>
    <source>
        <strain evidence="9">UCR-PA7</strain>
    </source>
</reference>
<dbReference type="AlphaFoldDB" id="R8BB07"/>
<gene>
    <name evidence="8" type="ORF">UCRPA7_8025</name>
</gene>
<dbReference type="PANTHER" id="PTHR30618">
    <property type="entry name" value="NCS1 FAMILY PURINE/PYRIMIDINE TRANSPORTER"/>
    <property type="match status" value="1"/>
</dbReference>
<organism evidence="8 9">
    <name type="scientific">Phaeoacremonium minimum (strain UCR-PA7)</name>
    <name type="common">Esca disease fungus</name>
    <name type="synonym">Togninia minima</name>
    <dbReference type="NCBI Taxonomy" id="1286976"/>
    <lineage>
        <taxon>Eukaryota</taxon>
        <taxon>Fungi</taxon>
        <taxon>Dikarya</taxon>
        <taxon>Ascomycota</taxon>
        <taxon>Pezizomycotina</taxon>
        <taxon>Sordariomycetes</taxon>
        <taxon>Sordariomycetidae</taxon>
        <taxon>Togniniales</taxon>
        <taxon>Togniniaceae</taxon>
        <taxon>Phaeoacremonium</taxon>
    </lineage>
</organism>
<feature type="transmembrane region" description="Helical" evidence="7">
    <location>
        <begin position="93"/>
        <end position="117"/>
    </location>
</feature>
<dbReference type="Gene3D" id="1.10.4160.10">
    <property type="entry name" value="Hydantoin permease"/>
    <property type="match status" value="1"/>
</dbReference>
<dbReference type="HOGENOM" id="CLU_021555_5_2_1"/>
<dbReference type="InterPro" id="IPR045225">
    <property type="entry name" value="Uracil/uridine/allantoin_perm"/>
</dbReference>
<keyword evidence="3 7" id="KW-0812">Transmembrane</keyword>
<dbReference type="GeneID" id="19328839"/>
<feature type="transmembrane region" description="Helical" evidence="7">
    <location>
        <begin position="37"/>
        <end position="58"/>
    </location>
</feature>
<evidence type="ECO:0000256" key="6">
    <source>
        <dbReference type="SAM" id="MobiDB-lite"/>
    </source>
</evidence>
<dbReference type="EMBL" id="KB933334">
    <property type="protein sequence ID" value="EON96485.1"/>
    <property type="molecule type" value="Genomic_DNA"/>
</dbReference>
<keyword evidence="5 7" id="KW-0472">Membrane</keyword>
<name>R8BB07_PHAM7</name>
<keyword evidence="9" id="KW-1185">Reference proteome</keyword>
<feature type="transmembrane region" description="Helical" evidence="7">
    <location>
        <begin position="161"/>
        <end position="179"/>
    </location>
</feature>
<feature type="transmembrane region" description="Helical" evidence="7">
    <location>
        <begin position="129"/>
        <end position="149"/>
    </location>
</feature>
<dbReference type="Proteomes" id="UP000014074">
    <property type="component" value="Unassembled WGS sequence"/>
</dbReference>
<dbReference type="Pfam" id="PF02133">
    <property type="entry name" value="Transp_cyt_pur"/>
    <property type="match status" value="1"/>
</dbReference>
<comment type="subcellular location">
    <subcellularLocation>
        <location evidence="1">Membrane</location>
        <topology evidence="1">Multi-pass membrane protein</topology>
    </subcellularLocation>
</comment>
<dbReference type="eggNOG" id="KOG2466">
    <property type="taxonomic scope" value="Eukaryota"/>
</dbReference>
<evidence type="ECO:0000256" key="1">
    <source>
        <dbReference type="ARBA" id="ARBA00004141"/>
    </source>
</evidence>
<dbReference type="GO" id="GO:0015205">
    <property type="term" value="F:nucleobase transmembrane transporter activity"/>
    <property type="evidence" value="ECO:0007669"/>
    <property type="project" value="TreeGrafter"/>
</dbReference>
<dbReference type="PANTHER" id="PTHR30618:SF1">
    <property type="entry name" value="URIDINE PERMEASE"/>
    <property type="match status" value="1"/>
</dbReference>
<evidence type="ECO:0000256" key="3">
    <source>
        <dbReference type="ARBA" id="ARBA00022692"/>
    </source>
</evidence>
<feature type="transmembrane region" description="Helical" evidence="7">
    <location>
        <begin position="208"/>
        <end position="229"/>
    </location>
</feature>
<feature type="region of interest" description="Disordered" evidence="6">
    <location>
        <begin position="274"/>
        <end position="302"/>
    </location>
</feature>
<evidence type="ECO:0000256" key="5">
    <source>
        <dbReference type="ARBA" id="ARBA00023136"/>
    </source>
</evidence>
<dbReference type="RefSeq" id="XP_007918731.1">
    <property type="nucleotide sequence ID" value="XM_007920540.1"/>
</dbReference>
<keyword evidence="4 7" id="KW-1133">Transmembrane helix</keyword>
<evidence type="ECO:0000313" key="9">
    <source>
        <dbReference type="Proteomes" id="UP000014074"/>
    </source>
</evidence>
<evidence type="ECO:0000256" key="7">
    <source>
        <dbReference type="SAM" id="Phobius"/>
    </source>
</evidence>
<dbReference type="OrthoDB" id="2018619at2759"/>
<evidence type="ECO:0000256" key="4">
    <source>
        <dbReference type="ARBA" id="ARBA00022989"/>
    </source>
</evidence>
<dbReference type="GO" id="GO:0005886">
    <property type="term" value="C:plasma membrane"/>
    <property type="evidence" value="ECO:0007669"/>
    <property type="project" value="TreeGrafter"/>
</dbReference>
<sequence length="302" mass="33148">MGSDLSYIKAPVFRLMATFATNNADIARYARRPNDALWTQLIGMPLAFGVVAFFGIFVTSASKPLFGKVLWDPTAILDGFLTESYDSKTRAGVFFIALGFSFAQCTTMIFANIIAAGNDTSAMLPRFINYRRGAIICLILAFAITPWNLTKTSFSFTSYLGSYQVFLASIIGVVISDYYFVRRGKLDLVAIFSLERGAPYYYTKGWNWRAYAAYVIGIVPVFPGFLKAVGVQSIPIGAKQLYTFSLPVGIIVAGVTYWGLNVAFPSAGGPFDKWSEPAPGEVDEIAHGTNERLDKDPEKNIA</sequence>
<protein>
    <submittedName>
        <fullName evidence="8">Putative uracil permease protein</fullName>
    </submittedName>
</protein>
<accession>R8BB07</accession>